<keyword evidence="2" id="KW-1185">Reference proteome</keyword>
<organism evidence="1 2">
    <name type="scientific">Pyropia yezoensis</name>
    <name type="common">Susabi-nori</name>
    <name type="synonym">Porphyra yezoensis</name>
    <dbReference type="NCBI Taxonomy" id="2788"/>
    <lineage>
        <taxon>Eukaryota</taxon>
        <taxon>Rhodophyta</taxon>
        <taxon>Bangiophyceae</taxon>
        <taxon>Bangiales</taxon>
        <taxon>Bangiaceae</taxon>
        <taxon>Pyropia</taxon>
    </lineage>
</organism>
<dbReference type="EMBL" id="CM020619">
    <property type="protein sequence ID" value="KAK1864029.1"/>
    <property type="molecule type" value="Genomic_DNA"/>
</dbReference>
<reference evidence="1" key="1">
    <citation type="submission" date="2019-11" db="EMBL/GenBank/DDBJ databases">
        <title>Nori genome reveals adaptations in red seaweeds to the harsh intertidal environment.</title>
        <authorList>
            <person name="Wang D."/>
            <person name="Mao Y."/>
        </authorList>
    </citation>
    <scope>NUCLEOTIDE SEQUENCE</scope>
    <source>
        <tissue evidence="1">Gametophyte</tissue>
    </source>
</reference>
<evidence type="ECO:0000313" key="2">
    <source>
        <dbReference type="Proteomes" id="UP000798662"/>
    </source>
</evidence>
<comment type="caution">
    <text evidence="1">The sequence shown here is derived from an EMBL/GenBank/DDBJ whole genome shotgun (WGS) entry which is preliminary data.</text>
</comment>
<accession>A0ACC3C1L3</accession>
<gene>
    <name evidence="1" type="ORF">I4F81_006580</name>
</gene>
<protein>
    <submittedName>
        <fullName evidence="1">Uncharacterized protein</fullName>
    </submittedName>
</protein>
<dbReference type="Proteomes" id="UP000798662">
    <property type="component" value="Chromosome 2"/>
</dbReference>
<proteinExistence type="predicted"/>
<sequence length="583" mass="62777">MLFDLPLQILETIALRVAASQLHVVPLLPSAPAGDVCHAFLGDYPVAAPPDELSAERSLWLFGSRSNNSHKVVPSRLRQVALTSRSPSSVLNLHAVKRLQSLRATCRRLGRAASQAVTGVDVGYLVDSVATVVALGRMPGVRTVLASDPWECEHNDCPPVVKRDDTGVPLCDDGAAHEDTILLHEALGRCRLDAFAYRGAYLPRALVPSLAAEGVLPLRRLSLQCYDAHHLGLDDILRVHARTLEELSLLLCLDETFFSRLLACGSRGDGTMLVQFPALRALCLPRRHPLDVAKLVAASPSLSAVRFMCDIPAVNGPSACGWAVPLCSIGVPDVFPALRTALAPAVGKGLLTSVALDTHCEDGITSLFEELAGLGGLQETLRSVSMTCNYDGDWALCPDISLHFPSLRSLSLRFCLDCDLPVFLEQLGQSLRASSRFPLLSDLHVDAKGGSLAPAGRTLRQHVASAASHMLVIDLPALKRLHVGLRVEGVAVVLRSLSSATLEVLSLSTSPLYMPPVLPTSALACLPSRCHALRAMRLQDMRLDRSFPGTLALWGLHRNYVECHLVSPFHSTDEAAVTSTQFL</sequence>
<name>A0ACC3C1L3_PYRYE</name>
<evidence type="ECO:0000313" key="1">
    <source>
        <dbReference type="EMBL" id="KAK1864029.1"/>
    </source>
</evidence>